<name>A0A851GF33_9BACT</name>
<sequence length="222" mass="22884">MMIKQLLSAVTFSGMAALTSQAAVIADWDFSGASGTVPDADITPGSTLIDATNSGAVTGISSSDLLSGGSLRYENAGGAAGELNLKNFHITSGNGRGSFSFTLTADPGKTIEVTSLTMSSYRNGGGAPTQLQWHVTVDGGTEEEYGTEQVGQLTPFAVDTFTESITGATTVKFEFRLDNATGNGNIHFNDIQVNGSVNAVPEPSSAALVGLGGLSLILRRRK</sequence>
<gene>
    <name evidence="3" type="ORF">HW115_09270</name>
</gene>
<feature type="signal peptide" evidence="1">
    <location>
        <begin position="1"/>
        <end position="22"/>
    </location>
</feature>
<feature type="domain" description="Ice-binding protein C-terminal" evidence="2">
    <location>
        <begin position="199"/>
        <end position="221"/>
    </location>
</feature>
<dbReference type="EMBL" id="JACBAZ010000003">
    <property type="protein sequence ID" value="NWK55799.1"/>
    <property type="molecule type" value="Genomic_DNA"/>
</dbReference>
<evidence type="ECO:0000259" key="2">
    <source>
        <dbReference type="Pfam" id="PF07589"/>
    </source>
</evidence>
<keyword evidence="4" id="KW-1185">Reference proteome</keyword>
<keyword evidence="1" id="KW-0732">Signal</keyword>
<evidence type="ECO:0000256" key="1">
    <source>
        <dbReference type="SAM" id="SignalP"/>
    </source>
</evidence>
<organism evidence="3 4">
    <name type="scientific">Oceaniferula marina</name>
    <dbReference type="NCBI Taxonomy" id="2748318"/>
    <lineage>
        <taxon>Bacteria</taxon>
        <taxon>Pseudomonadati</taxon>
        <taxon>Verrucomicrobiota</taxon>
        <taxon>Verrucomicrobiia</taxon>
        <taxon>Verrucomicrobiales</taxon>
        <taxon>Verrucomicrobiaceae</taxon>
        <taxon>Oceaniferula</taxon>
    </lineage>
</organism>
<accession>A0A851GF33</accession>
<proteinExistence type="predicted"/>
<dbReference type="Proteomes" id="UP000557872">
    <property type="component" value="Unassembled WGS sequence"/>
</dbReference>
<dbReference type="AlphaFoldDB" id="A0A851GF33"/>
<dbReference type="NCBIfam" id="TIGR02595">
    <property type="entry name" value="PEP_CTERM"/>
    <property type="match status" value="1"/>
</dbReference>
<comment type="caution">
    <text evidence="3">The sequence shown here is derived from an EMBL/GenBank/DDBJ whole genome shotgun (WGS) entry which is preliminary data.</text>
</comment>
<dbReference type="Pfam" id="PF07589">
    <property type="entry name" value="PEP-CTERM"/>
    <property type="match status" value="1"/>
</dbReference>
<evidence type="ECO:0000313" key="4">
    <source>
        <dbReference type="Proteomes" id="UP000557872"/>
    </source>
</evidence>
<feature type="chain" id="PRO_5032641811" evidence="1">
    <location>
        <begin position="23"/>
        <end position="222"/>
    </location>
</feature>
<reference evidence="3 4" key="1">
    <citation type="submission" date="2020-07" db="EMBL/GenBank/DDBJ databases">
        <title>Roseicoccus Jingziensis gen. nov., sp. nov., isolated from coastal seawater.</title>
        <authorList>
            <person name="Feng X."/>
        </authorList>
    </citation>
    <scope>NUCLEOTIDE SEQUENCE [LARGE SCALE GENOMIC DNA]</scope>
    <source>
        <strain evidence="3 4">N1E253</strain>
    </source>
</reference>
<evidence type="ECO:0000313" key="3">
    <source>
        <dbReference type="EMBL" id="NWK55799.1"/>
    </source>
</evidence>
<dbReference type="RefSeq" id="WP_178932340.1">
    <property type="nucleotide sequence ID" value="NZ_JACBAZ010000003.1"/>
</dbReference>
<protein>
    <submittedName>
        <fullName evidence="3">PEP-CTERM sorting domain-containing protein</fullName>
    </submittedName>
</protein>
<dbReference type="InterPro" id="IPR013424">
    <property type="entry name" value="Ice-binding_C"/>
</dbReference>